<protein>
    <submittedName>
        <fullName evidence="2">Hypothetical_protein</fullName>
    </submittedName>
</protein>
<reference evidence="2 3" key="2">
    <citation type="submission" date="2024-07" db="EMBL/GenBank/DDBJ databases">
        <authorList>
            <person name="Akdeniz Z."/>
        </authorList>
    </citation>
    <scope>NUCLEOTIDE SEQUENCE [LARGE SCALE GENOMIC DNA]</scope>
</reference>
<sequence>MNNSSQVGDIDCVSINSDSIISLTDLLIEVPLHVPVKQHPGFIKPKRLLKCKSVVKQNELNHKAKIGYSIVDAKHSEQMLSVILFASKTKSIDVLFAKTTIRNKRGGSDKFCCCYYQKYKRERVLKKIQEENEAAARLKDQEELFRVWSGSQFQSFNNQNESCKKTRRSFKNKCTKAAGIVIIKGSSILKTKSRYVDRFYYVVDDSNRVGTFSSVKKDQIYYFIQYEQQAENNIKLPLVIIQQITIYWSSVKMWLAFLEQYETHQNKTIVFN</sequence>
<evidence type="ECO:0000313" key="3">
    <source>
        <dbReference type="Proteomes" id="UP001642409"/>
    </source>
</evidence>
<dbReference type="EMBL" id="CAXDID020000198">
    <property type="protein sequence ID" value="CAL6053771.1"/>
    <property type="molecule type" value="Genomic_DNA"/>
</dbReference>
<keyword evidence="3" id="KW-1185">Reference proteome</keyword>
<evidence type="ECO:0000313" key="1">
    <source>
        <dbReference type="EMBL" id="CAI9949941.1"/>
    </source>
</evidence>
<dbReference type="AlphaFoldDB" id="A0AA86Q3M4"/>
<evidence type="ECO:0000313" key="2">
    <source>
        <dbReference type="EMBL" id="CAL6053771.1"/>
    </source>
</evidence>
<comment type="caution">
    <text evidence="1">The sequence shown here is derived from an EMBL/GenBank/DDBJ whole genome shotgun (WGS) entry which is preliminary data.</text>
</comment>
<name>A0AA86Q3M4_9EUKA</name>
<accession>A0AA86Q3M4</accession>
<dbReference type="EMBL" id="CATOUU010000805">
    <property type="protein sequence ID" value="CAI9949941.1"/>
    <property type="molecule type" value="Genomic_DNA"/>
</dbReference>
<gene>
    <name evidence="1" type="ORF">HINF_LOCUS37586</name>
    <name evidence="2" type="ORF">HINF_LOCUS45627</name>
</gene>
<reference evidence="1" key="1">
    <citation type="submission" date="2023-06" db="EMBL/GenBank/DDBJ databases">
        <authorList>
            <person name="Kurt Z."/>
        </authorList>
    </citation>
    <scope>NUCLEOTIDE SEQUENCE</scope>
</reference>
<organism evidence="1">
    <name type="scientific">Hexamita inflata</name>
    <dbReference type="NCBI Taxonomy" id="28002"/>
    <lineage>
        <taxon>Eukaryota</taxon>
        <taxon>Metamonada</taxon>
        <taxon>Diplomonadida</taxon>
        <taxon>Hexamitidae</taxon>
        <taxon>Hexamitinae</taxon>
        <taxon>Hexamita</taxon>
    </lineage>
</organism>
<dbReference type="Proteomes" id="UP001642409">
    <property type="component" value="Unassembled WGS sequence"/>
</dbReference>
<proteinExistence type="predicted"/>